<comment type="caution">
    <text evidence="2">The sequence shown here is derived from an EMBL/GenBank/DDBJ whole genome shotgun (WGS) entry which is preliminary data.</text>
</comment>
<feature type="transmembrane region" description="Helical" evidence="1">
    <location>
        <begin position="106"/>
        <end position="127"/>
    </location>
</feature>
<evidence type="ECO:0008006" key="4">
    <source>
        <dbReference type="Google" id="ProtNLM"/>
    </source>
</evidence>
<dbReference type="EMBL" id="MEZT01000012">
    <property type="protein sequence ID" value="OGD56848.1"/>
    <property type="molecule type" value="Genomic_DNA"/>
</dbReference>
<feature type="transmembrane region" description="Helical" evidence="1">
    <location>
        <begin position="36"/>
        <end position="54"/>
    </location>
</feature>
<keyword evidence="1" id="KW-0472">Membrane</keyword>
<protein>
    <recommendedName>
        <fullName evidence="4">Colicin V production protein</fullName>
    </recommendedName>
</protein>
<feature type="transmembrane region" description="Helical" evidence="1">
    <location>
        <begin position="6"/>
        <end position="24"/>
    </location>
</feature>
<accession>A0A1F5DNW1</accession>
<gene>
    <name evidence="2" type="ORF">A2V71_01065</name>
</gene>
<feature type="transmembrane region" description="Helical" evidence="1">
    <location>
        <begin position="74"/>
        <end position="94"/>
    </location>
</feature>
<reference evidence="2 3" key="1">
    <citation type="journal article" date="2016" name="Nat. Commun.">
        <title>Thousands of microbial genomes shed light on interconnected biogeochemical processes in an aquifer system.</title>
        <authorList>
            <person name="Anantharaman K."/>
            <person name="Brown C.T."/>
            <person name="Hug L.A."/>
            <person name="Sharon I."/>
            <person name="Castelle C.J."/>
            <person name="Probst A.J."/>
            <person name="Thomas B.C."/>
            <person name="Singh A."/>
            <person name="Wilkins M.J."/>
            <person name="Karaoz U."/>
            <person name="Brodie E.L."/>
            <person name="Williams K.H."/>
            <person name="Hubbard S.S."/>
            <person name="Banfield J.F."/>
        </authorList>
    </citation>
    <scope>NUCLEOTIDE SEQUENCE [LARGE SCALE GENOMIC DNA]</scope>
</reference>
<sequence>MPTPSWNLAIVVIFLMGIAFGYILQREKIVTTMLSVYVGLIVTQALSGTAQQFFEGSRTLNQFWVNLHASPFSIRVFIFMAVIMLLSAKSGISGGKSKGIMSPIEIVIYSILTTGLILVSIFYFMPAESRDAFAANSKMAALVINNYLWWIILPVIALIVSSFFRKGSSSSND</sequence>
<proteinExistence type="predicted"/>
<keyword evidence="1" id="KW-1133">Transmembrane helix</keyword>
<evidence type="ECO:0000313" key="2">
    <source>
        <dbReference type="EMBL" id="OGD56848.1"/>
    </source>
</evidence>
<evidence type="ECO:0000256" key="1">
    <source>
        <dbReference type="SAM" id="Phobius"/>
    </source>
</evidence>
<keyword evidence="1" id="KW-0812">Transmembrane</keyword>
<organism evidence="2 3">
    <name type="scientific">Candidatus Berkelbacteria bacterium RBG_13_40_8</name>
    <dbReference type="NCBI Taxonomy" id="1797467"/>
    <lineage>
        <taxon>Bacteria</taxon>
        <taxon>Candidatus Berkelbacteria</taxon>
    </lineage>
</organism>
<dbReference type="AlphaFoldDB" id="A0A1F5DNW1"/>
<dbReference type="Proteomes" id="UP000178764">
    <property type="component" value="Unassembled WGS sequence"/>
</dbReference>
<evidence type="ECO:0000313" key="3">
    <source>
        <dbReference type="Proteomes" id="UP000178764"/>
    </source>
</evidence>
<name>A0A1F5DNW1_9BACT</name>
<feature type="transmembrane region" description="Helical" evidence="1">
    <location>
        <begin position="147"/>
        <end position="164"/>
    </location>
</feature>